<comment type="caution">
    <text evidence="3">The sequence shown here is derived from an EMBL/GenBank/DDBJ whole genome shotgun (WGS) entry which is preliminary data.</text>
</comment>
<dbReference type="EMBL" id="PRLP01000085">
    <property type="protein sequence ID" value="PPC75544.1"/>
    <property type="molecule type" value="Genomic_DNA"/>
</dbReference>
<feature type="domain" description="Phage tail collar" evidence="2">
    <location>
        <begin position="53"/>
        <end position="109"/>
    </location>
</feature>
<dbReference type="Pfam" id="PF07484">
    <property type="entry name" value="Collar"/>
    <property type="match status" value="1"/>
</dbReference>
<dbReference type="Proteomes" id="UP000238196">
    <property type="component" value="Unassembled WGS sequence"/>
</dbReference>
<proteinExistence type="predicted"/>
<feature type="chain" id="PRO_5015571847" evidence="1">
    <location>
        <begin position="29"/>
        <end position="280"/>
    </location>
</feature>
<feature type="signal peptide" evidence="1">
    <location>
        <begin position="1"/>
        <end position="28"/>
    </location>
</feature>
<evidence type="ECO:0000259" key="2">
    <source>
        <dbReference type="Pfam" id="PF07484"/>
    </source>
</evidence>
<gene>
    <name evidence="3" type="ORF">C4K68_19970</name>
</gene>
<organism evidence="3 4">
    <name type="scientific">Proteobacteria bacterium 228</name>
    <dbReference type="NCBI Taxonomy" id="2083153"/>
    <lineage>
        <taxon>Bacteria</taxon>
        <taxon>Pseudomonadati</taxon>
        <taxon>Pseudomonadota</taxon>
    </lineage>
</organism>
<name>A0A2S5KL32_9PROT</name>
<keyword evidence="1" id="KW-0732">Signal</keyword>
<evidence type="ECO:0000256" key="1">
    <source>
        <dbReference type="SAM" id="SignalP"/>
    </source>
</evidence>
<sequence length="280" mass="28476">MPSVNSLIRRYAMSRRALFTLSSLSSLAAVTLAVTFAATPRQAAACGDDAYIGQVCIVAGNYCPRNTAELMGQIIAINDNPALFSLIGCTYGGDCRTTMQLPDFRGRAPTGYGTGPGLTSRSWGAMYGQEDIYQSIAQMPQHNHQAVFTPTGGGSGGTATASGTVTLDVTGSVKIGTSTNTLTTRSNTPVNNSVLGPAQLTTANVYAPAGTSADLVIGPDNAVTGTATGDVSLDVTGGGSSGGGTVEVGYTGGSQAIPTIPPSIAMRYCIVTTGIYPPRS</sequence>
<dbReference type="InterPro" id="IPR006311">
    <property type="entry name" value="TAT_signal"/>
</dbReference>
<dbReference type="AlphaFoldDB" id="A0A2S5KL32"/>
<evidence type="ECO:0000313" key="4">
    <source>
        <dbReference type="Proteomes" id="UP000238196"/>
    </source>
</evidence>
<accession>A0A2S5KL32</accession>
<protein>
    <submittedName>
        <fullName evidence="3">Phage tail protein</fullName>
    </submittedName>
</protein>
<dbReference type="PROSITE" id="PS51318">
    <property type="entry name" value="TAT"/>
    <property type="match status" value="1"/>
</dbReference>
<evidence type="ECO:0000313" key="3">
    <source>
        <dbReference type="EMBL" id="PPC75544.1"/>
    </source>
</evidence>
<reference evidence="3 4" key="1">
    <citation type="submission" date="2018-02" db="EMBL/GenBank/DDBJ databases">
        <title>novel marine gammaproteobacteria from coastal saline agro ecosystem.</title>
        <authorList>
            <person name="Krishnan R."/>
            <person name="Ramesh Kumar N."/>
        </authorList>
    </citation>
    <scope>NUCLEOTIDE SEQUENCE [LARGE SCALE GENOMIC DNA]</scope>
    <source>
        <strain evidence="3 4">228</strain>
    </source>
</reference>
<dbReference type="SUPFAM" id="SSF88874">
    <property type="entry name" value="Receptor-binding domain of short tail fibre protein gp12"/>
    <property type="match status" value="1"/>
</dbReference>
<dbReference type="OrthoDB" id="9810174at2"/>
<dbReference type="InterPro" id="IPR011083">
    <property type="entry name" value="Phage_tail_collar_dom"/>
</dbReference>
<dbReference type="Gene3D" id="3.90.1340.10">
    <property type="entry name" value="Phage tail collar domain"/>
    <property type="match status" value="1"/>
</dbReference>
<dbReference type="InterPro" id="IPR037053">
    <property type="entry name" value="Phage_tail_collar_dom_sf"/>
</dbReference>